<keyword evidence="1" id="KW-0812">Transmembrane</keyword>
<dbReference type="Proteomes" id="UP001611075">
    <property type="component" value="Unassembled WGS sequence"/>
</dbReference>
<organism evidence="2 3">
    <name type="scientific">Micromonospora rubida</name>
    <dbReference type="NCBI Taxonomy" id="2697657"/>
    <lineage>
        <taxon>Bacteria</taxon>
        <taxon>Bacillati</taxon>
        <taxon>Actinomycetota</taxon>
        <taxon>Actinomycetes</taxon>
        <taxon>Micromonosporales</taxon>
        <taxon>Micromonosporaceae</taxon>
        <taxon>Micromonospora</taxon>
    </lineage>
</organism>
<feature type="transmembrane region" description="Helical" evidence="1">
    <location>
        <begin position="162"/>
        <end position="180"/>
    </location>
</feature>
<feature type="transmembrane region" description="Helical" evidence="1">
    <location>
        <begin position="109"/>
        <end position="130"/>
    </location>
</feature>
<evidence type="ECO:0000313" key="2">
    <source>
        <dbReference type="EMBL" id="MFI0791624.1"/>
    </source>
</evidence>
<evidence type="ECO:0008006" key="4">
    <source>
        <dbReference type="Google" id="ProtNLM"/>
    </source>
</evidence>
<keyword evidence="1" id="KW-0472">Membrane</keyword>
<dbReference type="EMBL" id="JBIRPU010000002">
    <property type="protein sequence ID" value="MFI0791624.1"/>
    <property type="molecule type" value="Genomic_DNA"/>
</dbReference>
<dbReference type="RefSeq" id="WP_396676311.1">
    <property type="nucleotide sequence ID" value="NZ_JBIRPU010000002.1"/>
</dbReference>
<keyword evidence="3" id="KW-1185">Reference proteome</keyword>
<feature type="transmembrane region" description="Helical" evidence="1">
    <location>
        <begin position="67"/>
        <end position="89"/>
    </location>
</feature>
<name>A0ABW7SD58_9ACTN</name>
<feature type="transmembrane region" description="Helical" evidence="1">
    <location>
        <begin position="288"/>
        <end position="307"/>
    </location>
</feature>
<feature type="transmembrane region" description="Helical" evidence="1">
    <location>
        <begin position="137"/>
        <end position="156"/>
    </location>
</feature>
<keyword evidence="1" id="KW-1133">Transmembrane helix</keyword>
<evidence type="ECO:0000256" key="1">
    <source>
        <dbReference type="SAM" id="Phobius"/>
    </source>
</evidence>
<gene>
    <name evidence="2" type="ORF">ACH4OY_02820</name>
</gene>
<feature type="transmembrane region" description="Helical" evidence="1">
    <location>
        <begin position="250"/>
        <end position="268"/>
    </location>
</feature>
<comment type="caution">
    <text evidence="2">The sequence shown here is derived from an EMBL/GenBank/DDBJ whole genome shotgun (WGS) entry which is preliminary data.</text>
</comment>
<evidence type="ECO:0000313" key="3">
    <source>
        <dbReference type="Proteomes" id="UP001611075"/>
    </source>
</evidence>
<accession>A0ABW7SD58</accession>
<protein>
    <recommendedName>
        <fullName evidence="4">Integral membrane protein</fullName>
    </recommendedName>
</protein>
<feature type="transmembrane region" description="Helical" evidence="1">
    <location>
        <begin position="192"/>
        <end position="214"/>
    </location>
</feature>
<proteinExistence type="predicted"/>
<feature type="transmembrane region" description="Helical" evidence="1">
    <location>
        <begin position="226"/>
        <end position="243"/>
    </location>
</feature>
<sequence>MRDLERRYRQLLRAYPAGYRQARGAEIVGTYLDLAGPDRRWPSILDAADVLAGGGRERLRAAGAADLIPGVRLAAILSHVTATALAGFWAAAEVVTTSGAWGAPTFGPFATTGVVVWAGWLLAAVVHALAPASWGRMAIGLALLLTVAVMPVAALLELPRPFLFVLLPQATLGLLALATPSEAARPLRLMPLAVAPAAALIAVGVLSGRSTWFYRFNNGGAFLPEAGAVLLLTAMLTAAVLSLRGDARGLWALLVLLTPVGLLALHPLTQIITPLVGADHADFRVTTGTAAAIIVAGGMTLAAALAISRRSRPGAAPTITAIGLHDRCPTCGR</sequence>
<reference evidence="2 3" key="1">
    <citation type="submission" date="2024-10" db="EMBL/GenBank/DDBJ databases">
        <title>The Natural Products Discovery Center: Release of the First 8490 Sequenced Strains for Exploring Actinobacteria Biosynthetic Diversity.</title>
        <authorList>
            <person name="Kalkreuter E."/>
            <person name="Kautsar S.A."/>
            <person name="Yang D."/>
            <person name="Bader C.D."/>
            <person name="Teijaro C.N."/>
            <person name="Fluegel L."/>
            <person name="Davis C.M."/>
            <person name="Simpson J.R."/>
            <person name="Lauterbach L."/>
            <person name="Steele A.D."/>
            <person name="Gui C."/>
            <person name="Meng S."/>
            <person name="Li G."/>
            <person name="Viehrig K."/>
            <person name="Ye F."/>
            <person name="Su P."/>
            <person name="Kiefer A.F."/>
            <person name="Nichols A."/>
            <person name="Cepeda A.J."/>
            <person name="Yan W."/>
            <person name="Fan B."/>
            <person name="Jiang Y."/>
            <person name="Adhikari A."/>
            <person name="Zheng C.-J."/>
            <person name="Schuster L."/>
            <person name="Cowan T.M."/>
            <person name="Smanski M.J."/>
            <person name="Chevrette M.G."/>
            <person name="De Carvalho L.P.S."/>
            <person name="Shen B."/>
        </authorList>
    </citation>
    <scope>NUCLEOTIDE SEQUENCE [LARGE SCALE GENOMIC DNA]</scope>
    <source>
        <strain evidence="2 3">NPDC021253</strain>
    </source>
</reference>